<dbReference type="PANTHER" id="PTHR45138:SF9">
    <property type="entry name" value="DIGUANYLATE CYCLASE DGCM-RELATED"/>
    <property type="match status" value="1"/>
</dbReference>
<proteinExistence type="predicted"/>
<dbReference type="eggNOG" id="COG3706">
    <property type="taxonomic scope" value="Bacteria"/>
</dbReference>
<dbReference type="PROSITE" id="PS50887">
    <property type="entry name" value="GGDEF"/>
    <property type="match status" value="1"/>
</dbReference>
<dbReference type="SMART" id="SM00267">
    <property type="entry name" value="GGDEF"/>
    <property type="match status" value="1"/>
</dbReference>
<dbReference type="InterPro" id="IPR050469">
    <property type="entry name" value="Diguanylate_Cyclase"/>
</dbReference>
<dbReference type="InterPro" id="IPR029787">
    <property type="entry name" value="Nucleotide_cyclase"/>
</dbReference>
<evidence type="ECO:0000259" key="3">
    <source>
        <dbReference type="PROSITE" id="PS50887"/>
    </source>
</evidence>
<dbReference type="CDD" id="cd01949">
    <property type="entry name" value="GGDEF"/>
    <property type="match status" value="1"/>
</dbReference>
<feature type="domain" description="GGDEF" evidence="3">
    <location>
        <begin position="226"/>
        <end position="358"/>
    </location>
</feature>
<dbReference type="Gene3D" id="3.30.70.270">
    <property type="match status" value="1"/>
</dbReference>
<feature type="transmembrane region" description="Helical" evidence="2">
    <location>
        <begin position="113"/>
        <end position="129"/>
    </location>
</feature>
<keyword evidence="5" id="KW-1185">Reference proteome</keyword>
<keyword evidence="2" id="KW-1133">Transmembrane helix</keyword>
<dbReference type="GO" id="GO:0043709">
    <property type="term" value="P:cell adhesion involved in single-species biofilm formation"/>
    <property type="evidence" value="ECO:0007669"/>
    <property type="project" value="TreeGrafter"/>
</dbReference>
<feature type="region of interest" description="Disordered" evidence="1">
    <location>
        <begin position="326"/>
        <end position="358"/>
    </location>
</feature>
<dbReference type="InterPro" id="IPR043128">
    <property type="entry name" value="Rev_trsase/Diguanyl_cyclase"/>
</dbReference>
<evidence type="ECO:0000313" key="5">
    <source>
        <dbReference type="Proteomes" id="UP000035009"/>
    </source>
</evidence>
<dbReference type="InterPro" id="IPR000160">
    <property type="entry name" value="GGDEF_dom"/>
</dbReference>
<dbReference type="GO" id="GO:0052621">
    <property type="term" value="F:diguanylate cyclase activity"/>
    <property type="evidence" value="ECO:0007669"/>
    <property type="project" value="TreeGrafter"/>
</dbReference>
<feature type="transmembrane region" description="Helical" evidence="2">
    <location>
        <begin position="54"/>
        <end position="73"/>
    </location>
</feature>
<feature type="transmembrane region" description="Helical" evidence="2">
    <location>
        <begin position="136"/>
        <end position="155"/>
    </location>
</feature>
<reference evidence="4 5" key="1">
    <citation type="submission" date="2013-02" db="EMBL/GenBank/DDBJ databases">
        <title>Whole genome shotgun sequence of Gordonia malaquae NBRC 108250.</title>
        <authorList>
            <person name="Yoshida I."/>
            <person name="Hosoyama A."/>
            <person name="Tsuchikane K."/>
            <person name="Ando Y."/>
            <person name="Baba S."/>
            <person name="Ohji S."/>
            <person name="Hamada M."/>
            <person name="Tamura T."/>
            <person name="Yamazoe A."/>
            <person name="Yamazaki S."/>
            <person name="Fujita N."/>
        </authorList>
    </citation>
    <scope>NUCLEOTIDE SEQUENCE [LARGE SCALE GENOMIC DNA]</scope>
    <source>
        <strain evidence="4 5">NBRC 108250</strain>
    </source>
</reference>
<dbReference type="AlphaFoldDB" id="M3VC63"/>
<dbReference type="SUPFAM" id="SSF55073">
    <property type="entry name" value="Nucleotide cyclase"/>
    <property type="match status" value="1"/>
</dbReference>
<dbReference type="PANTHER" id="PTHR45138">
    <property type="entry name" value="REGULATORY COMPONENTS OF SENSORY TRANSDUCTION SYSTEM"/>
    <property type="match status" value="1"/>
</dbReference>
<dbReference type="Proteomes" id="UP000035009">
    <property type="component" value="Unassembled WGS sequence"/>
</dbReference>
<feature type="transmembrane region" description="Helical" evidence="2">
    <location>
        <begin position="23"/>
        <end position="42"/>
    </location>
</feature>
<dbReference type="GO" id="GO:1902201">
    <property type="term" value="P:negative regulation of bacterial-type flagellum-dependent cell motility"/>
    <property type="evidence" value="ECO:0007669"/>
    <property type="project" value="TreeGrafter"/>
</dbReference>
<accession>M3VC63</accession>
<name>M3VC63_GORML</name>
<dbReference type="NCBIfam" id="TIGR00254">
    <property type="entry name" value="GGDEF"/>
    <property type="match status" value="1"/>
</dbReference>
<dbReference type="GO" id="GO:0005886">
    <property type="term" value="C:plasma membrane"/>
    <property type="evidence" value="ECO:0007669"/>
    <property type="project" value="TreeGrafter"/>
</dbReference>
<evidence type="ECO:0000256" key="2">
    <source>
        <dbReference type="SAM" id="Phobius"/>
    </source>
</evidence>
<dbReference type="Pfam" id="PF00990">
    <property type="entry name" value="GGDEF"/>
    <property type="match status" value="1"/>
</dbReference>
<sequence>MLRRAVNPRSDEFMSAYVDAGRWYKAEIAIIMFGAVGGLYVFERLLFEDPAPMVNSWPSVMIGFGLANALRLASCFRWAVPTWSTALFITSVYIDVVWLMVIRAVAVNDGHDVLPIIVPVAFLASLLIVHIRYVILVPAMLAGFAMIAGIELFAVPSSGPGLFDLMTSGAIIVVPLISARFHEQQTRLTWERERRLDELSMTDALTGLANRRAFDARIAAALAEDSPVALAVLDVDDFKVLNDALGHAAGDDTLRTIGRFLTGSITDERVFAARLSGEEFAVVWSGSGRSGVIEDAERLRSGIGALELPSGRADAGVTMSAGVVWFAPPTSDEPGRSPSPTATGGDRTSFESRLGSTR</sequence>
<feature type="transmembrane region" description="Helical" evidence="2">
    <location>
        <begin position="85"/>
        <end position="107"/>
    </location>
</feature>
<dbReference type="EMBL" id="BAOP01000035">
    <property type="protein sequence ID" value="GAC81463.1"/>
    <property type="molecule type" value="Genomic_DNA"/>
</dbReference>
<organism evidence="4 5">
    <name type="scientific">Gordonia malaquae NBRC 108250</name>
    <dbReference type="NCBI Taxonomy" id="1223542"/>
    <lineage>
        <taxon>Bacteria</taxon>
        <taxon>Bacillati</taxon>
        <taxon>Actinomycetota</taxon>
        <taxon>Actinomycetes</taxon>
        <taxon>Mycobacteriales</taxon>
        <taxon>Gordoniaceae</taxon>
        <taxon>Gordonia</taxon>
    </lineage>
</organism>
<protein>
    <recommendedName>
        <fullName evidence="3">GGDEF domain-containing protein</fullName>
    </recommendedName>
</protein>
<gene>
    <name evidence="4" type="ORF">GM1_035_00020</name>
</gene>
<keyword evidence="2" id="KW-0812">Transmembrane</keyword>
<comment type="caution">
    <text evidence="4">The sequence shown here is derived from an EMBL/GenBank/DDBJ whole genome shotgun (WGS) entry which is preliminary data.</text>
</comment>
<keyword evidence="2" id="KW-0472">Membrane</keyword>
<evidence type="ECO:0000313" key="4">
    <source>
        <dbReference type="EMBL" id="GAC81463.1"/>
    </source>
</evidence>
<feature type="transmembrane region" description="Helical" evidence="2">
    <location>
        <begin position="161"/>
        <end position="179"/>
    </location>
</feature>
<dbReference type="STRING" id="410332.SAMN04488550_1549"/>
<evidence type="ECO:0000256" key="1">
    <source>
        <dbReference type="SAM" id="MobiDB-lite"/>
    </source>
</evidence>